<keyword evidence="3" id="KW-1185">Reference proteome</keyword>
<dbReference type="OrthoDB" id="199694at2"/>
<protein>
    <submittedName>
        <fullName evidence="2">Lipocalin-like</fullName>
    </submittedName>
</protein>
<dbReference type="EMBL" id="FQUM01000004">
    <property type="protein sequence ID" value="SHF22378.1"/>
    <property type="molecule type" value="Genomic_DNA"/>
</dbReference>
<name>A0A1M4ZWH9_9BACT</name>
<proteinExistence type="predicted"/>
<dbReference type="InterPro" id="IPR024311">
    <property type="entry name" value="Lipocalin-like"/>
</dbReference>
<dbReference type="Proteomes" id="UP000184164">
    <property type="component" value="Unassembled WGS sequence"/>
</dbReference>
<dbReference type="AlphaFoldDB" id="A0A1M4ZWH9"/>
<dbReference type="PROSITE" id="PS51257">
    <property type="entry name" value="PROKAR_LIPOPROTEIN"/>
    <property type="match status" value="1"/>
</dbReference>
<evidence type="ECO:0000313" key="2">
    <source>
        <dbReference type="EMBL" id="SHF22378.1"/>
    </source>
</evidence>
<sequence length="117" mass="12873">MNRIVTTAILLLFLGGCAKSDKDILGSWVEPVPGQPGNVQGIHFEADGTASSINMRTLQYNSWKMDEGKIILDGLSIGNGQTISFSDTLFIAKMQKDTLVLQRGNHAFVYTRPEEEN</sequence>
<dbReference type="RefSeq" id="WP_073001070.1">
    <property type="nucleotide sequence ID" value="NZ_FQUM01000004.1"/>
</dbReference>
<evidence type="ECO:0000313" key="3">
    <source>
        <dbReference type="Proteomes" id="UP000184164"/>
    </source>
</evidence>
<dbReference type="Pfam" id="PF12702">
    <property type="entry name" value="Lipocalin_3"/>
    <property type="match status" value="1"/>
</dbReference>
<evidence type="ECO:0000259" key="1">
    <source>
        <dbReference type="Pfam" id="PF12702"/>
    </source>
</evidence>
<accession>A0A1M4ZWH9</accession>
<dbReference type="Gene3D" id="2.40.128.280">
    <property type="match status" value="1"/>
</dbReference>
<feature type="domain" description="Lipocalin-like" evidence="1">
    <location>
        <begin position="21"/>
        <end position="112"/>
    </location>
</feature>
<gene>
    <name evidence="2" type="ORF">SAMN05444274_10499</name>
</gene>
<organism evidence="2 3">
    <name type="scientific">Mariniphaga anaerophila</name>
    <dbReference type="NCBI Taxonomy" id="1484053"/>
    <lineage>
        <taxon>Bacteria</taxon>
        <taxon>Pseudomonadati</taxon>
        <taxon>Bacteroidota</taxon>
        <taxon>Bacteroidia</taxon>
        <taxon>Marinilabiliales</taxon>
        <taxon>Prolixibacteraceae</taxon>
        <taxon>Mariniphaga</taxon>
    </lineage>
</organism>
<reference evidence="2 3" key="1">
    <citation type="submission" date="2016-11" db="EMBL/GenBank/DDBJ databases">
        <authorList>
            <person name="Jaros S."/>
            <person name="Januszkiewicz K."/>
            <person name="Wedrychowicz H."/>
        </authorList>
    </citation>
    <scope>NUCLEOTIDE SEQUENCE [LARGE SCALE GENOMIC DNA]</scope>
    <source>
        <strain evidence="2 3">DSM 26910</strain>
    </source>
</reference>